<proteinExistence type="predicted"/>
<organism evidence="1 2">
    <name type="scientific">Sorghum bicolor</name>
    <name type="common">Sorghum</name>
    <name type="synonym">Sorghum vulgare</name>
    <dbReference type="NCBI Taxonomy" id="4558"/>
    <lineage>
        <taxon>Eukaryota</taxon>
        <taxon>Viridiplantae</taxon>
        <taxon>Streptophyta</taxon>
        <taxon>Embryophyta</taxon>
        <taxon>Tracheophyta</taxon>
        <taxon>Spermatophyta</taxon>
        <taxon>Magnoliopsida</taxon>
        <taxon>Liliopsida</taxon>
        <taxon>Poales</taxon>
        <taxon>Poaceae</taxon>
        <taxon>PACMAD clade</taxon>
        <taxon>Panicoideae</taxon>
        <taxon>Andropogonodae</taxon>
        <taxon>Andropogoneae</taxon>
        <taxon>Sorghinae</taxon>
        <taxon>Sorghum</taxon>
    </lineage>
</organism>
<dbReference type="Gramene" id="OQU91123">
    <property type="protein sequence ID" value="OQU91123"/>
    <property type="gene ID" value="SORBI_3001G120850"/>
</dbReference>
<sequence>MLRFSVAESARNWIRPQLRRRRSLCWTKINTGRLKVLMPTTSCLHQEDFHPCIGTSGRLIKPLQLAAVFRHSDV</sequence>
<reference evidence="1 2" key="1">
    <citation type="journal article" date="2009" name="Nature">
        <title>The Sorghum bicolor genome and the diversification of grasses.</title>
        <authorList>
            <person name="Paterson A.H."/>
            <person name="Bowers J.E."/>
            <person name="Bruggmann R."/>
            <person name="Dubchak I."/>
            <person name="Grimwood J."/>
            <person name="Gundlach H."/>
            <person name="Haberer G."/>
            <person name="Hellsten U."/>
            <person name="Mitros T."/>
            <person name="Poliakov A."/>
            <person name="Schmutz J."/>
            <person name="Spannagl M."/>
            <person name="Tang H."/>
            <person name="Wang X."/>
            <person name="Wicker T."/>
            <person name="Bharti A.K."/>
            <person name="Chapman J."/>
            <person name="Feltus F.A."/>
            <person name="Gowik U."/>
            <person name="Grigoriev I.V."/>
            <person name="Lyons E."/>
            <person name="Maher C.A."/>
            <person name="Martis M."/>
            <person name="Narechania A."/>
            <person name="Otillar R.P."/>
            <person name="Penning B.W."/>
            <person name="Salamov A.A."/>
            <person name="Wang Y."/>
            <person name="Zhang L."/>
            <person name="Carpita N.C."/>
            <person name="Freeling M."/>
            <person name="Gingle A.R."/>
            <person name="Hash C.T."/>
            <person name="Keller B."/>
            <person name="Klein P."/>
            <person name="Kresovich S."/>
            <person name="McCann M.C."/>
            <person name="Ming R."/>
            <person name="Peterson D.G."/>
            <person name="Mehboob-ur-Rahman"/>
            <person name="Ware D."/>
            <person name="Westhoff P."/>
            <person name="Mayer K.F."/>
            <person name="Messing J."/>
            <person name="Rokhsar D.S."/>
        </authorList>
    </citation>
    <scope>NUCLEOTIDE SEQUENCE [LARGE SCALE GENOMIC DNA]</scope>
    <source>
        <strain evidence="2">cv. BTx623</strain>
    </source>
</reference>
<evidence type="ECO:0000313" key="2">
    <source>
        <dbReference type="Proteomes" id="UP000000768"/>
    </source>
</evidence>
<dbReference type="AlphaFoldDB" id="A0A1Z5S5B3"/>
<name>A0A1Z5S5B3_SORBI</name>
<dbReference type="Proteomes" id="UP000000768">
    <property type="component" value="Chromosome 1"/>
</dbReference>
<gene>
    <name evidence="1" type="ORF">SORBI_3001G120850</name>
</gene>
<accession>A0A1Z5S5B3</accession>
<evidence type="ECO:0000313" key="1">
    <source>
        <dbReference type="EMBL" id="OQU91123.1"/>
    </source>
</evidence>
<protein>
    <submittedName>
        <fullName evidence="1">Uncharacterized protein</fullName>
    </submittedName>
</protein>
<reference evidence="2" key="2">
    <citation type="journal article" date="2018" name="Plant J.">
        <title>The Sorghum bicolor reference genome: improved assembly, gene annotations, a transcriptome atlas, and signatures of genome organization.</title>
        <authorList>
            <person name="McCormick R.F."/>
            <person name="Truong S.K."/>
            <person name="Sreedasyam A."/>
            <person name="Jenkins J."/>
            <person name="Shu S."/>
            <person name="Sims D."/>
            <person name="Kennedy M."/>
            <person name="Amirebrahimi M."/>
            <person name="Weers B.D."/>
            <person name="McKinley B."/>
            <person name="Mattison A."/>
            <person name="Morishige D.T."/>
            <person name="Grimwood J."/>
            <person name="Schmutz J."/>
            <person name="Mullet J.E."/>
        </authorList>
    </citation>
    <scope>NUCLEOTIDE SEQUENCE [LARGE SCALE GENOMIC DNA]</scope>
    <source>
        <strain evidence="2">cv. BTx623</strain>
    </source>
</reference>
<dbReference type="EMBL" id="CM000760">
    <property type="protein sequence ID" value="OQU91123.1"/>
    <property type="molecule type" value="Genomic_DNA"/>
</dbReference>
<dbReference type="InParanoid" id="A0A1Z5S5B3"/>
<keyword evidence="2" id="KW-1185">Reference proteome</keyword>